<proteinExistence type="predicted"/>
<dbReference type="InterPro" id="IPR035965">
    <property type="entry name" value="PAS-like_dom_sf"/>
</dbReference>
<dbReference type="EMBL" id="JACHOP010000006">
    <property type="protein sequence ID" value="MBB5757198.1"/>
    <property type="molecule type" value="Genomic_DNA"/>
</dbReference>
<dbReference type="NCBIfam" id="TIGR00229">
    <property type="entry name" value="sensory_box"/>
    <property type="match status" value="1"/>
</dbReference>
<dbReference type="AlphaFoldDB" id="A0A840ZJ81"/>
<dbReference type="Gene3D" id="3.30.450.20">
    <property type="entry name" value="PAS domain"/>
    <property type="match status" value="1"/>
</dbReference>
<evidence type="ECO:0000313" key="4">
    <source>
        <dbReference type="Proteomes" id="UP000583454"/>
    </source>
</evidence>
<dbReference type="PROSITE" id="PS50112">
    <property type="entry name" value="PAS"/>
    <property type="match status" value="1"/>
</dbReference>
<dbReference type="InterPro" id="IPR000014">
    <property type="entry name" value="PAS"/>
</dbReference>
<dbReference type="SMART" id="SM00091">
    <property type="entry name" value="PAS"/>
    <property type="match status" value="1"/>
</dbReference>
<dbReference type="Proteomes" id="UP000583454">
    <property type="component" value="Unassembled WGS sequence"/>
</dbReference>
<dbReference type="CDD" id="cd00130">
    <property type="entry name" value="PAS"/>
    <property type="match status" value="1"/>
</dbReference>
<evidence type="ECO:0000313" key="3">
    <source>
        <dbReference type="EMBL" id="MBB5757198.1"/>
    </source>
</evidence>
<dbReference type="InterPro" id="IPR013767">
    <property type="entry name" value="PAS_fold"/>
</dbReference>
<reference evidence="3 4" key="1">
    <citation type="submission" date="2020-08" db="EMBL/GenBank/DDBJ databases">
        <title>Genomic Encyclopedia of Type Strains, Phase IV (KMG-IV): sequencing the most valuable type-strain genomes for metagenomic binning, comparative biology and taxonomic classification.</title>
        <authorList>
            <person name="Goeker M."/>
        </authorList>
    </citation>
    <scope>NUCLEOTIDE SEQUENCE [LARGE SCALE GENOMIC DNA]</scope>
    <source>
        <strain evidence="3 4">DSM 2163</strain>
    </source>
</reference>
<accession>A0A840ZJ81</accession>
<gene>
    <name evidence="3" type="ORF">HNR00_001909</name>
</gene>
<dbReference type="InterPro" id="IPR000700">
    <property type="entry name" value="PAS-assoc_C"/>
</dbReference>
<protein>
    <submittedName>
        <fullName evidence="3">PAS domain S-box-containing protein</fullName>
    </submittedName>
</protein>
<name>A0A840ZJ81_9HYPH</name>
<evidence type="ECO:0000259" key="2">
    <source>
        <dbReference type="PROSITE" id="PS50113"/>
    </source>
</evidence>
<dbReference type="InterPro" id="IPR052155">
    <property type="entry name" value="Biofilm_reg_signaling"/>
</dbReference>
<feature type="domain" description="PAS" evidence="1">
    <location>
        <begin position="24"/>
        <end position="70"/>
    </location>
</feature>
<evidence type="ECO:0000259" key="1">
    <source>
        <dbReference type="PROSITE" id="PS50112"/>
    </source>
</evidence>
<dbReference type="SUPFAM" id="SSF55785">
    <property type="entry name" value="PYP-like sensor domain (PAS domain)"/>
    <property type="match status" value="1"/>
</dbReference>
<feature type="domain" description="PAC" evidence="2">
    <location>
        <begin position="94"/>
        <end position="146"/>
    </location>
</feature>
<dbReference type="PANTHER" id="PTHR44757:SF2">
    <property type="entry name" value="BIOFILM ARCHITECTURE MAINTENANCE PROTEIN MBAA"/>
    <property type="match status" value="1"/>
</dbReference>
<dbReference type="PROSITE" id="PS50113">
    <property type="entry name" value="PAC"/>
    <property type="match status" value="1"/>
</dbReference>
<keyword evidence="4" id="KW-1185">Reference proteome</keyword>
<organism evidence="3 4">
    <name type="scientific">Methylorubrum rhodinum</name>
    <dbReference type="NCBI Taxonomy" id="29428"/>
    <lineage>
        <taxon>Bacteria</taxon>
        <taxon>Pseudomonadati</taxon>
        <taxon>Pseudomonadota</taxon>
        <taxon>Alphaproteobacteria</taxon>
        <taxon>Hyphomicrobiales</taxon>
        <taxon>Methylobacteriaceae</taxon>
        <taxon>Methylorubrum</taxon>
    </lineage>
</organism>
<comment type="caution">
    <text evidence="3">The sequence shown here is derived from an EMBL/GenBank/DDBJ whole genome shotgun (WGS) entry which is preliminary data.</text>
</comment>
<dbReference type="RefSeq" id="WP_183568393.1">
    <property type="nucleotide sequence ID" value="NZ_JACHOP010000006.1"/>
</dbReference>
<dbReference type="GO" id="GO:0006355">
    <property type="term" value="P:regulation of DNA-templated transcription"/>
    <property type="evidence" value="ECO:0007669"/>
    <property type="project" value="InterPro"/>
</dbReference>
<sequence length="161" mass="17567">MAAATSPATSQSQTLAPAIDVSGLVEALGDAVVISDADGRIVTWNPAAERIFGFGEAEAMGETLDLITPERHRRRHWDGYAKTMRTGQTRYGTKLLKVPALHKDGRTLSIAFTVSLLFGADGEVSGIVAVIRDETERFEEERRLRRRMAELEEALGTLVLA</sequence>
<dbReference type="PANTHER" id="PTHR44757">
    <property type="entry name" value="DIGUANYLATE CYCLASE DGCP"/>
    <property type="match status" value="1"/>
</dbReference>
<dbReference type="Pfam" id="PF00989">
    <property type="entry name" value="PAS"/>
    <property type="match status" value="1"/>
</dbReference>